<proteinExistence type="predicted"/>
<gene>
    <name evidence="1" type="ORF">DSTB1V02_LOCUS2573</name>
</gene>
<reference evidence="1" key="1">
    <citation type="submission" date="2020-11" db="EMBL/GenBank/DDBJ databases">
        <authorList>
            <person name="Tran Van P."/>
        </authorList>
    </citation>
    <scope>NUCLEOTIDE SEQUENCE</scope>
</reference>
<dbReference type="Proteomes" id="UP000677054">
    <property type="component" value="Unassembled WGS sequence"/>
</dbReference>
<protein>
    <submittedName>
        <fullName evidence="1">Uncharacterized protein</fullName>
    </submittedName>
</protein>
<organism evidence="1">
    <name type="scientific">Darwinula stevensoni</name>
    <dbReference type="NCBI Taxonomy" id="69355"/>
    <lineage>
        <taxon>Eukaryota</taxon>
        <taxon>Metazoa</taxon>
        <taxon>Ecdysozoa</taxon>
        <taxon>Arthropoda</taxon>
        <taxon>Crustacea</taxon>
        <taxon>Oligostraca</taxon>
        <taxon>Ostracoda</taxon>
        <taxon>Podocopa</taxon>
        <taxon>Podocopida</taxon>
        <taxon>Darwinulocopina</taxon>
        <taxon>Darwinuloidea</taxon>
        <taxon>Darwinulidae</taxon>
        <taxon>Darwinula</taxon>
    </lineage>
</organism>
<dbReference type="InterPro" id="IPR008979">
    <property type="entry name" value="Galactose-bd-like_sf"/>
</dbReference>
<dbReference type="AlphaFoldDB" id="A0A7R9A1I4"/>
<dbReference type="EMBL" id="LR899811">
    <property type="protein sequence ID" value="CAD7242616.1"/>
    <property type="molecule type" value="Genomic_DNA"/>
</dbReference>
<name>A0A7R9A1I4_9CRUS</name>
<dbReference type="SUPFAM" id="SSF49785">
    <property type="entry name" value="Galactose-binding domain-like"/>
    <property type="match status" value="1"/>
</dbReference>
<dbReference type="Gene3D" id="2.60.120.260">
    <property type="entry name" value="Galactose-binding domain-like"/>
    <property type="match status" value="1"/>
</dbReference>
<keyword evidence="2" id="KW-1185">Reference proteome</keyword>
<evidence type="ECO:0000313" key="1">
    <source>
        <dbReference type="EMBL" id="CAD7242616.1"/>
    </source>
</evidence>
<evidence type="ECO:0000313" key="2">
    <source>
        <dbReference type="Proteomes" id="UP000677054"/>
    </source>
</evidence>
<sequence length="261" mass="29523">MDRVEETTSPPFNVAQYLDLNLEIAHANIITSIHDLCFATFPLPDNSAKQATGNWTGAYPGRLGDTASFSCNTWYIFSNGAGTVHTKYCDFGNTWTDMSGMNSKCVDQFLTSLGPLQLDQVNQNWNQYVTKDTKPWWRYHMGDERTVTGIYVRFNVDFYECHSANNLEVRVGYTDWTPENTNWLQSNALCTTFAGANCLDDCTQYMTLNCKAPLKGRILSIQKVDVAGYIYSTWDTSIPCEWNSGGFPSDLPLMHIWILFG</sequence>
<dbReference type="EMBL" id="CAJPEV010000294">
    <property type="protein sequence ID" value="CAG0883583.1"/>
    <property type="molecule type" value="Genomic_DNA"/>
</dbReference>
<accession>A0A7R9A1I4</accession>